<dbReference type="SUPFAM" id="SSF54637">
    <property type="entry name" value="Thioesterase/thiol ester dehydrase-isomerase"/>
    <property type="match status" value="2"/>
</dbReference>
<dbReference type="Proteomes" id="UP000255230">
    <property type="component" value="Unassembled WGS sequence"/>
</dbReference>
<evidence type="ECO:0000313" key="2">
    <source>
        <dbReference type="EMBL" id="STY97290.1"/>
    </source>
</evidence>
<dbReference type="InterPro" id="IPR029069">
    <property type="entry name" value="HotDog_dom_sf"/>
</dbReference>
<keyword evidence="3" id="KW-1185">Reference proteome</keyword>
<dbReference type="Gene3D" id="3.10.129.10">
    <property type="entry name" value="Hotdog Thioesterase"/>
    <property type="match status" value="1"/>
</dbReference>
<name>A0A378Q8Y7_FAUOS</name>
<protein>
    <submittedName>
        <fullName evidence="2">Enoyl reductase domain of yeast-type FAS1</fullName>
    </submittedName>
</protein>
<feature type="domain" description="MaoC-like" evidence="1">
    <location>
        <begin position="182"/>
        <end position="263"/>
    </location>
</feature>
<sequence>MSDQNFSRLPKPHTTYANIIKSFLPIGDHDKSAHAVLPNATYSVNTLEIDHDNLADYRRICGFENNSYVPPTYFAVLSQSLQMNMMVKEPFPFAMLGLIHVQNSVTQYRRIKDSAIFKMAVSFANLRDHDRGKQFDFVTKVFEKDELVWEGTSTYLSRQKRQKTTQKSSTTQVEAKPTLDSNDMHEFWEIPEDIGRRYAFISGDFNLIHLHPLSAKAFGFPKAIAHGMWTKAKCLGALGDLPESFTCDVTFKLPIFLPSEVEFIAKFDNRDEQVEFGVYDPATPKANLIGKITQAQAKK</sequence>
<dbReference type="KEGG" id="mos:AXE82_01995"/>
<dbReference type="EMBL" id="UGPY01000001">
    <property type="protein sequence ID" value="STY97290.1"/>
    <property type="molecule type" value="Genomic_DNA"/>
</dbReference>
<reference evidence="2 3" key="1">
    <citation type="submission" date="2018-06" db="EMBL/GenBank/DDBJ databases">
        <authorList>
            <consortium name="Pathogen Informatics"/>
            <person name="Doyle S."/>
        </authorList>
    </citation>
    <scope>NUCLEOTIDE SEQUENCE [LARGE SCALE GENOMIC DNA]</scope>
    <source>
        <strain evidence="2 3">NCTC10465</strain>
    </source>
</reference>
<dbReference type="RefSeq" id="WP_062330773.1">
    <property type="nucleotide sequence ID" value="NZ_CBCRZU010000016.1"/>
</dbReference>
<evidence type="ECO:0000313" key="3">
    <source>
        <dbReference type="Proteomes" id="UP000255230"/>
    </source>
</evidence>
<organism evidence="2 3">
    <name type="scientific">Faucicola osloensis</name>
    <name type="common">Moraxella osloensis</name>
    <dbReference type="NCBI Taxonomy" id="34062"/>
    <lineage>
        <taxon>Bacteria</taxon>
        <taxon>Pseudomonadati</taxon>
        <taxon>Pseudomonadota</taxon>
        <taxon>Gammaproteobacteria</taxon>
        <taxon>Moraxellales</taxon>
        <taxon>Moraxellaceae</taxon>
        <taxon>Faucicola</taxon>
    </lineage>
</organism>
<proteinExistence type="predicted"/>
<dbReference type="GeneID" id="35778063"/>
<gene>
    <name evidence="2" type="ORF">NCTC10465_01073</name>
</gene>
<accession>A0A378Q8Y7</accession>
<evidence type="ECO:0000259" key="1">
    <source>
        <dbReference type="Pfam" id="PF01575"/>
    </source>
</evidence>
<dbReference type="PANTHER" id="PTHR43841:SF3">
    <property type="entry name" value="(3R)-HYDROXYACYL-ACP DEHYDRATASE SUBUNIT HADB"/>
    <property type="match status" value="1"/>
</dbReference>
<dbReference type="InterPro" id="IPR002539">
    <property type="entry name" value="MaoC-like_dom"/>
</dbReference>
<dbReference type="PANTHER" id="PTHR43841">
    <property type="entry name" value="3-HYDROXYACYL-THIOESTER DEHYDRATASE HTDX-RELATED"/>
    <property type="match status" value="1"/>
</dbReference>
<dbReference type="AlphaFoldDB" id="A0A378Q8Y7"/>
<dbReference type="Pfam" id="PF01575">
    <property type="entry name" value="MaoC_dehydratas"/>
    <property type="match status" value="1"/>
</dbReference>